<protein>
    <recommendedName>
        <fullName evidence="4">Type 4 fimbrial biogenesis protein PilX N-terminal domain-containing protein</fullName>
    </recommendedName>
</protein>
<dbReference type="Proteomes" id="UP000033881">
    <property type="component" value="Unassembled WGS sequence"/>
</dbReference>
<proteinExistence type="predicted"/>
<dbReference type="STRING" id="1618574.UT24_C0032G0011"/>
<organism evidence="2 3">
    <name type="scientific">Candidatus Woesebacteria bacterium GW2011_GWB1_39_12</name>
    <dbReference type="NCBI Taxonomy" id="1618574"/>
    <lineage>
        <taxon>Bacteria</taxon>
        <taxon>Candidatus Woeseibacteriota</taxon>
    </lineage>
</organism>
<reference evidence="2 3" key="1">
    <citation type="journal article" date="2015" name="Nature">
        <title>rRNA introns, odd ribosomes, and small enigmatic genomes across a large radiation of phyla.</title>
        <authorList>
            <person name="Brown C.T."/>
            <person name="Hug L.A."/>
            <person name="Thomas B.C."/>
            <person name="Sharon I."/>
            <person name="Castelle C.J."/>
            <person name="Singh A."/>
            <person name="Wilkins M.J."/>
            <person name="Williams K.H."/>
            <person name="Banfield J.F."/>
        </authorList>
    </citation>
    <scope>NUCLEOTIDE SEQUENCE [LARGE SCALE GENOMIC DNA]</scope>
</reference>
<keyword evidence="1" id="KW-0472">Membrane</keyword>
<evidence type="ECO:0008006" key="4">
    <source>
        <dbReference type="Google" id="ProtNLM"/>
    </source>
</evidence>
<keyword evidence="1" id="KW-1133">Transmembrane helix</keyword>
<evidence type="ECO:0000256" key="1">
    <source>
        <dbReference type="SAM" id="Phobius"/>
    </source>
</evidence>
<name>A0A0G0QB07_9BACT</name>
<evidence type="ECO:0000313" key="3">
    <source>
        <dbReference type="Proteomes" id="UP000033881"/>
    </source>
</evidence>
<dbReference type="EMBL" id="LBWB01000032">
    <property type="protein sequence ID" value="KKQ98881.1"/>
    <property type="molecule type" value="Genomic_DNA"/>
</dbReference>
<sequence>MKNTKKSFAFRVSRFALGGQMMLMVIIAMAGVFATGATISLSITKELRRLSAVLDSVKAFYAADSGTEWMFHSFFKDQAVEKPELLNNTACCGEADLSITAPQKPGDPTRLKSIGTSPVGGQLYIIKRSIETNIKQ</sequence>
<dbReference type="AlphaFoldDB" id="A0A0G0QB07"/>
<keyword evidence="1" id="KW-0812">Transmembrane</keyword>
<evidence type="ECO:0000313" key="2">
    <source>
        <dbReference type="EMBL" id="KKQ98881.1"/>
    </source>
</evidence>
<gene>
    <name evidence="2" type="ORF">UT24_C0032G0011</name>
</gene>
<accession>A0A0G0QB07</accession>
<feature type="transmembrane region" description="Helical" evidence="1">
    <location>
        <begin position="21"/>
        <end position="43"/>
    </location>
</feature>
<comment type="caution">
    <text evidence="2">The sequence shown here is derived from an EMBL/GenBank/DDBJ whole genome shotgun (WGS) entry which is preliminary data.</text>
</comment>